<evidence type="ECO:0000313" key="2">
    <source>
        <dbReference type="EMBL" id="AZL89441.1"/>
    </source>
</evidence>
<evidence type="ECO:0000256" key="1">
    <source>
        <dbReference type="SAM" id="Phobius"/>
    </source>
</evidence>
<accession>A0A3S8UXF3</accession>
<reference evidence="2" key="1">
    <citation type="submission" date="2018-03" db="EMBL/GenBank/DDBJ databases">
        <title>Draft genome sequences of Megaviruse, new member of the family Mimiviridae isolated from water in Shanghai, China.</title>
        <authorList>
            <person name="Xia Y."/>
        </authorList>
    </citation>
    <scope>NUCLEOTIDE SEQUENCE</scope>
    <source>
        <strain evidence="2">SH</strain>
    </source>
</reference>
<dbReference type="RefSeq" id="YP_010788947.1">
    <property type="nucleotide sequence ID" value="NC_075367.1"/>
</dbReference>
<sequence>MKLLYFLLLIFLILIIVIIYYDQKQKKTKIKNNKLVNIKSENLSQNISQNLSQNKYKNKYKNKSKNVSQNVSQNISQNKFIDLVSDTDEYYNDDTNNIYNLINEINNRYSIEIEFNMANNPVIGQIDKNLSSYFSQIVTRKLKNDINQWNHELFHNQNKIILSETVILNLKATTDEFIVELLSHFFIEKQDYYVELCYYGKKNSDIDFFSNNNNIYIISMCNIEMSDNDTYLEAINKNNTESNVFMTMSEQMKYVNKINIMHREEME</sequence>
<keyword evidence="1" id="KW-0472">Membrane</keyword>
<dbReference type="KEGG" id="vg:80526242"/>
<proteinExistence type="predicted"/>
<keyword evidence="1" id="KW-0812">Transmembrane</keyword>
<feature type="transmembrane region" description="Helical" evidence="1">
    <location>
        <begin position="6"/>
        <end position="22"/>
    </location>
</feature>
<organism evidence="2">
    <name type="scientific">Megavirus baoshan</name>
    <dbReference type="NCBI Taxonomy" id="2496520"/>
    <lineage>
        <taxon>Viruses</taxon>
        <taxon>Varidnaviria</taxon>
        <taxon>Bamfordvirae</taxon>
        <taxon>Nucleocytoviricota</taxon>
        <taxon>Megaviricetes</taxon>
        <taxon>Imitervirales</taxon>
        <taxon>Mimiviridae</taxon>
        <taxon>Megamimivirinae</taxon>
        <taxon>Megavirus</taxon>
        <taxon>Megavirus baoshanense</taxon>
    </lineage>
</organism>
<name>A0A3S8UXF3_9VIRU</name>
<dbReference type="GeneID" id="80526242"/>
<dbReference type="EMBL" id="MH046811">
    <property type="protein sequence ID" value="AZL89441.1"/>
    <property type="molecule type" value="Genomic_DNA"/>
</dbReference>
<protein>
    <submittedName>
        <fullName evidence="2">Uncharacterized protein</fullName>
    </submittedName>
</protein>
<keyword evidence="1" id="KW-1133">Transmembrane helix</keyword>